<reference evidence="3" key="1">
    <citation type="submission" date="2013-11" db="EMBL/GenBank/DDBJ databases">
        <title>The Genome Sequence of Phytophthora parasitica CJ02B3.</title>
        <authorList>
            <consortium name="The Broad Institute Genomics Platform"/>
            <person name="Russ C."/>
            <person name="Tyler B."/>
            <person name="Panabieres F."/>
            <person name="Shan W."/>
            <person name="Tripathy S."/>
            <person name="Grunwald N."/>
            <person name="Machado M."/>
            <person name="Johnson C.S."/>
            <person name="Arredondo F."/>
            <person name="Hong C."/>
            <person name="Coffey M."/>
            <person name="Young S.K."/>
            <person name="Zeng Q."/>
            <person name="Gargeya S."/>
            <person name="Fitzgerald M."/>
            <person name="Abouelleil A."/>
            <person name="Alvarado L."/>
            <person name="Chapman S.B."/>
            <person name="Gainer-Dewar J."/>
            <person name="Goldberg J."/>
            <person name="Griggs A."/>
            <person name="Gujja S."/>
            <person name="Hansen M."/>
            <person name="Howarth C."/>
            <person name="Imamovic A."/>
            <person name="Ireland A."/>
            <person name="Larimer J."/>
            <person name="McCowan C."/>
            <person name="Murphy C."/>
            <person name="Pearson M."/>
            <person name="Poon T.W."/>
            <person name="Priest M."/>
            <person name="Roberts A."/>
            <person name="Saif S."/>
            <person name="Shea T."/>
            <person name="Sykes S."/>
            <person name="Wortman J."/>
            <person name="Nusbaum C."/>
            <person name="Birren B."/>
        </authorList>
    </citation>
    <scope>NUCLEOTIDE SEQUENCE [LARGE SCALE GENOMIC DNA]</scope>
    <source>
        <strain evidence="3">CJ02B3</strain>
    </source>
</reference>
<feature type="signal peptide" evidence="2">
    <location>
        <begin position="1"/>
        <end position="24"/>
    </location>
</feature>
<dbReference type="Proteomes" id="UP000053236">
    <property type="component" value="Unassembled WGS sequence"/>
</dbReference>
<protein>
    <recommendedName>
        <fullName evidence="4">RxLR effector protein</fullName>
    </recommendedName>
</protein>
<name>W2H1H7_PHYNI</name>
<evidence type="ECO:0008006" key="4">
    <source>
        <dbReference type="Google" id="ProtNLM"/>
    </source>
</evidence>
<sequence>MRVVFTLAWFVVAVLVSAVSFSSAEGVTIDNARDTANIIQRLRGSQKLQNEERVIESQHRNLINSAAPNSKEDRNEIKPATVPYYEKVEFRSKQHRDTNAKKH</sequence>
<organism evidence="3">
    <name type="scientific">Phytophthora nicotianae</name>
    <name type="common">Potato buckeye rot agent</name>
    <name type="synonym">Phytophthora parasitica</name>
    <dbReference type="NCBI Taxonomy" id="4792"/>
    <lineage>
        <taxon>Eukaryota</taxon>
        <taxon>Sar</taxon>
        <taxon>Stramenopiles</taxon>
        <taxon>Oomycota</taxon>
        <taxon>Peronosporomycetes</taxon>
        <taxon>Peronosporales</taxon>
        <taxon>Peronosporaceae</taxon>
        <taxon>Phytophthora</taxon>
    </lineage>
</organism>
<evidence type="ECO:0000313" key="3">
    <source>
        <dbReference type="EMBL" id="ETK89103.1"/>
    </source>
</evidence>
<feature type="region of interest" description="Disordered" evidence="1">
    <location>
        <begin position="59"/>
        <end position="78"/>
    </location>
</feature>
<dbReference type="AlphaFoldDB" id="W2H1H7"/>
<accession>W2H1H7</accession>
<evidence type="ECO:0000256" key="2">
    <source>
        <dbReference type="SAM" id="SignalP"/>
    </source>
</evidence>
<keyword evidence="2" id="KW-0732">Signal</keyword>
<feature type="chain" id="PRO_5004817398" description="RxLR effector protein" evidence="2">
    <location>
        <begin position="25"/>
        <end position="103"/>
    </location>
</feature>
<gene>
    <name evidence="3" type="ORF">L915_06739</name>
</gene>
<dbReference type="EMBL" id="KI685715">
    <property type="protein sequence ID" value="ETK89103.1"/>
    <property type="molecule type" value="Genomic_DNA"/>
</dbReference>
<evidence type="ECO:0000256" key="1">
    <source>
        <dbReference type="SAM" id="MobiDB-lite"/>
    </source>
</evidence>
<proteinExistence type="predicted"/>